<comment type="function">
    <text evidence="5">Flavin prenyltransferase that catalyzes the synthesis of the prenylated FMN cofactor (prenyl-FMN) for 4-hydroxy-3-polyprenylbenzoic acid decarboxylase UbiD. The prenyltransferase is metal-independent and links a dimethylallyl moiety from dimethylallyl monophosphate (DMAP) to the flavin N5 and C6 atoms of FMN.</text>
</comment>
<keyword evidence="2 5" id="KW-0285">Flavoprotein</keyword>
<evidence type="ECO:0000313" key="7">
    <source>
        <dbReference type="EMBL" id="QQO10428.1"/>
    </source>
</evidence>
<gene>
    <name evidence="5" type="primary">ubiX</name>
    <name evidence="7" type="ORF">JFL75_05780</name>
</gene>
<dbReference type="InterPro" id="IPR004507">
    <property type="entry name" value="UbiX-like"/>
</dbReference>
<dbReference type="HAMAP" id="MF_01984">
    <property type="entry name" value="ubiX_pad"/>
    <property type="match status" value="1"/>
</dbReference>
<feature type="binding site" evidence="5">
    <location>
        <begin position="14"/>
        <end position="16"/>
    </location>
    <ligand>
        <name>FMN</name>
        <dbReference type="ChEBI" id="CHEBI:58210"/>
    </ligand>
</feature>
<comment type="similarity">
    <text evidence="5">Belongs to the UbiX/PAD1 family.</text>
</comment>
<organism evidence="7 8">
    <name type="scientific">Breznakiella homolactica</name>
    <dbReference type="NCBI Taxonomy" id="2798577"/>
    <lineage>
        <taxon>Bacteria</taxon>
        <taxon>Pseudomonadati</taxon>
        <taxon>Spirochaetota</taxon>
        <taxon>Spirochaetia</taxon>
        <taxon>Spirochaetales</taxon>
        <taxon>Breznakiellaceae</taxon>
        <taxon>Breznakiella</taxon>
    </lineage>
</organism>
<evidence type="ECO:0000313" key="8">
    <source>
        <dbReference type="Proteomes" id="UP000595917"/>
    </source>
</evidence>
<dbReference type="SUPFAM" id="SSF52507">
    <property type="entry name" value="Homo-oligomeric flavin-containing Cys decarboxylases, HFCD"/>
    <property type="match status" value="1"/>
</dbReference>
<sequence>MEIKNGRYLICITGASGSVYGLRTIKALTAAGHEVHGVISRWGMKVIEEETKRPFASWLAELNLPAERVYPPEDLSAPPASGSFRLDGTVIVPCSMSSAGTIASGISVNLIHRAALVALKEGRPLVLVPRETPMSVIDLRNLTALAEAGAAVLPAAPGFYHGPKTIDDLVDFVAGKILDRLSVDHTLFKRWSN</sequence>
<keyword evidence="8" id="KW-1185">Reference proteome</keyword>
<evidence type="ECO:0000256" key="5">
    <source>
        <dbReference type="HAMAP-Rule" id="MF_01984"/>
    </source>
</evidence>
<dbReference type="NCBIfam" id="TIGR00421">
    <property type="entry name" value="ubiX_pad"/>
    <property type="match status" value="1"/>
</dbReference>
<comment type="catalytic activity">
    <reaction evidence="5">
        <text>dimethylallyl phosphate + FMNH2 = prenylated FMNH2 + phosphate</text>
        <dbReference type="Rhea" id="RHEA:37743"/>
        <dbReference type="ChEBI" id="CHEBI:43474"/>
        <dbReference type="ChEBI" id="CHEBI:57618"/>
        <dbReference type="ChEBI" id="CHEBI:87467"/>
        <dbReference type="ChEBI" id="CHEBI:88052"/>
        <dbReference type="EC" id="2.5.1.129"/>
    </reaction>
</comment>
<dbReference type="Pfam" id="PF02441">
    <property type="entry name" value="Flavoprotein"/>
    <property type="match status" value="1"/>
</dbReference>
<feature type="domain" description="Flavoprotein" evidence="6">
    <location>
        <begin position="7"/>
        <end position="181"/>
    </location>
</feature>
<dbReference type="EMBL" id="CP067089">
    <property type="protein sequence ID" value="QQO10428.1"/>
    <property type="molecule type" value="Genomic_DNA"/>
</dbReference>
<accession>A0A7T8BCM5</accession>
<dbReference type="KEGG" id="bhc:JFL75_05780"/>
<feature type="binding site" evidence="5">
    <location>
        <begin position="95"/>
        <end position="98"/>
    </location>
    <ligand>
        <name>FMN</name>
        <dbReference type="ChEBI" id="CHEBI:58210"/>
    </ligand>
</feature>
<dbReference type="Gene3D" id="3.40.50.1950">
    <property type="entry name" value="Flavin prenyltransferase-like"/>
    <property type="match status" value="1"/>
</dbReference>
<dbReference type="InterPro" id="IPR003382">
    <property type="entry name" value="Flavoprotein"/>
</dbReference>
<keyword evidence="4 5" id="KW-0808">Transferase</keyword>
<evidence type="ECO:0000256" key="1">
    <source>
        <dbReference type="ARBA" id="ARBA00022602"/>
    </source>
</evidence>
<keyword evidence="1 5" id="KW-0637">Prenyltransferase</keyword>
<feature type="binding site" evidence="5">
    <location>
        <position position="176"/>
    </location>
    <ligand>
        <name>dimethylallyl phosphate</name>
        <dbReference type="ChEBI" id="CHEBI:88052"/>
    </ligand>
</feature>
<name>A0A7T8BCM5_9SPIR</name>
<evidence type="ECO:0000256" key="4">
    <source>
        <dbReference type="ARBA" id="ARBA00022679"/>
    </source>
</evidence>
<dbReference type="EC" id="2.5.1.129" evidence="5"/>
<dbReference type="RefSeq" id="WP_215627732.1">
    <property type="nucleotide sequence ID" value="NZ_CP067089.2"/>
</dbReference>
<protein>
    <recommendedName>
        <fullName evidence="5">Flavin prenyltransferase UbiX</fullName>
        <ecNumber evidence="5">2.5.1.129</ecNumber>
    </recommendedName>
</protein>
<feature type="binding site" evidence="5">
    <location>
        <position position="160"/>
    </location>
    <ligand>
        <name>dimethylallyl phosphate</name>
        <dbReference type="ChEBI" id="CHEBI:88052"/>
    </ligand>
</feature>
<reference evidence="7" key="1">
    <citation type="submission" date="2021-01" db="EMBL/GenBank/DDBJ databases">
        <title>Description of Breznakiella homolactica.</title>
        <authorList>
            <person name="Song Y."/>
            <person name="Brune A."/>
        </authorList>
    </citation>
    <scope>NUCLEOTIDE SEQUENCE</scope>
    <source>
        <strain evidence="7">RmG30</strain>
    </source>
</reference>
<comment type="caution">
    <text evidence="5">Lacks conserved residue(s) required for the propagation of feature annotation.</text>
</comment>
<dbReference type="Proteomes" id="UP000595917">
    <property type="component" value="Chromosome"/>
</dbReference>
<evidence type="ECO:0000256" key="2">
    <source>
        <dbReference type="ARBA" id="ARBA00022630"/>
    </source>
</evidence>
<feature type="binding site" evidence="5">
    <location>
        <position position="40"/>
    </location>
    <ligand>
        <name>FMN</name>
        <dbReference type="ChEBI" id="CHEBI:58210"/>
    </ligand>
</feature>
<dbReference type="GO" id="GO:0106141">
    <property type="term" value="F:flavin prenyltransferase activity"/>
    <property type="evidence" value="ECO:0007669"/>
    <property type="project" value="UniProtKB-EC"/>
</dbReference>
<proteinExistence type="inferred from homology"/>
<feature type="binding site" evidence="5">
    <location>
        <position position="130"/>
    </location>
    <ligand>
        <name>FMN</name>
        <dbReference type="ChEBI" id="CHEBI:58210"/>
    </ligand>
</feature>
<dbReference type="AlphaFoldDB" id="A0A7T8BCM5"/>
<dbReference type="InterPro" id="IPR036551">
    <property type="entry name" value="Flavin_trans-like"/>
</dbReference>
<evidence type="ECO:0000256" key="3">
    <source>
        <dbReference type="ARBA" id="ARBA00022643"/>
    </source>
</evidence>
<keyword evidence="3 5" id="KW-0288">FMN</keyword>
<evidence type="ECO:0000259" key="6">
    <source>
        <dbReference type="Pfam" id="PF02441"/>
    </source>
</evidence>